<evidence type="ECO:0000313" key="4">
    <source>
        <dbReference type="Proteomes" id="UP000605986"/>
    </source>
</evidence>
<comment type="caution">
    <text evidence="3">The sequence shown here is derived from an EMBL/GenBank/DDBJ whole genome shotgun (WGS) entry which is preliminary data.</text>
</comment>
<name>A0A8H4JZC4_9HYPO</name>
<keyword evidence="4" id="KW-1185">Reference proteome</keyword>
<dbReference type="EMBL" id="JAADJG010000643">
    <property type="protein sequence ID" value="KAF4440786.1"/>
    <property type="molecule type" value="Genomic_DNA"/>
</dbReference>
<protein>
    <recommendedName>
        <fullName evidence="2">Apple domain-containing protein</fullName>
    </recommendedName>
</protein>
<feature type="domain" description="Apple" evidence="2">
    <location>
        <begin position="380"/>
        <end position="459"/>
    </location>
</feature>
<dbReference type="OrthoDB" id="5101619at2759"/>
<gene>
    <name evidence="3" type="ORF">F53441_12194</name>
</gene>
<accession>A0A8H4JZC4</accession>
<dbReference type="PROSITE" id="PS50948">
    <property type="entry name" value="PAN"/>
    <property type="match status" value="1"/>
</dbReference>
<feature type="region of interest" description="Disordered" evidence="1">
    <location>
        <begin position="64"/>
        <end position="221"/>
    </location>
</feature>
<dbReference type="InterPro" id="IPR003609">
    <property type="entry name" value="Pan_app"/>
</dbReference>
<feature type="compositionally biased region" description="Low complexity" evidence="1">
    <location>
        <begin position="64"/>
        <end position="140"/>
    </location>
</feature>
<feature type="compositionally biased region" description="Polar residues" evidence="1">
    <location>
        <begin position="145"/>
        <end position="166"/>
    </location>
</feature>
<evidence type="ECO:0000259" key="2">
    <source>
        <dbReference type="PROSITE" id="PS50948"/>
    </source>
</evidence>
<sequence length="464" mass="49019">MAAVSSTKLTNNPASSTVLSAMSSDALGETTLSTVGIFTTTSPSTSMLLSLDSTLTRSSDTTLAYGSSASTDPSSPASTSALFSSVEEVPSSDTSTTGAAAPTSSNTPDFVSSTPSATTHASSTTSDSTTTSTETYSQITKETETSTSHAASLSEDTSSVTTSDQASAGIETSTVETSTAQESTASTTEAASTTTTTIAEPNEPTNYFLNGGFEVPDEGGEYTGAPSLLGNSVTIKTDSLKALSGSHYAEVAFPLVGPGPTAYAIRQSIMDLDPAKRYAYTYNYAPADMVASGNPPNPIIKFTTSFGTKIYETDFRGEVSPLDSYVERKIVFDGFTYDFVQTQVQFSGLNRGSVRFDDISIFEYDPPCTLISPTPSDKWCHLKGSVYSASNTAKRIGTVQSVSLEDCAQSCHLESTCQVISYVPVVGNNIGRCWRYKVPREDIEYFNNGGGHSVYEPECFSFKE</sequence>
<proteinExistence type="predicted"/>
<reference evidence="3" key="1">
    <citation type="submission" date="2020-01" db="EMBL/GenBank/DDBJ databases">
        <title>Identification and distribution of gene clusters putatively required for synthesis of sphingolipid metabolism inhibitors in phylogenetically diverse species of the filamentous fungus Fusarium.</title>
        <authorList>
            <person name="Kim H.-S."/>
            <person name="Busman M."/>
            <person name="Brown D.W."/>
            <person name="Divon H."/>
            <person name="Uhlig S."/>
            <person name="Proctor R.H."/>
        </authorList>
    </citation>
    <scope>NUCLEOTIDE SEQUENCE</scope>
    <source>
        <strain evidence="3">NRRL 53441</strain>
    </source>
</reference>
<feature type="compositionally biased region" description="Low complexity" evidence="1">
    <location>
        <begin position="171"/>
        <end position="200"/>
    </location>
</feature>
<evidence type="ECO:0000313" key="3">
    <source>
        <dbReference type="EMBL" id="KAF4440786.1"/>
    </source>
</evidence>
<dbReference type="Proteomes" id="UP000605986">
    <property type="component" value="Unassembled WGS sequence"/>
</dbReference>
<evidence type="ECO:0000256" key="1">
    <source>
        <dbReference type="SAM" id="MobiDB-lite"/>
    </source>
</evidence>
<organism evidence="3 4">
    <name type="scientific">Fusarium austroafricanum</name>
    <dbReference type="NCBI Taxonomy" id="2364996"/>
    <lineage>
        <taxon>Eukaryota</taxon>
        <taxon>Fungi</taxon>
        <taxon>Dikarya</taxon>
        <taxon>Ascomycota</taxon>
        <taxon>Pezizomycotina</taxon>
        <taxon>Sordariomycetes</taxon>
        <taxon>Hypocreomycetidae</taxon>
        <taxon>Hypocreales</taxon>
        <taxon>Nectriaceae</taxon>
        <taxon>Fusarium</taxon>
        <taxon>Fusarium concolor species complex</taxon>
    </lineage>
</organism>
<dbReference type="AlphaFoldDB" id="A0A8H4JZC4"/>